<accession>X1INN8</accession>
<evidence type="ECO:0000259" key="1">
    <source>
        <dbReference type="Pfam" id="PF00291"/>
    </source>
</evidence>
<gene>
    <name evidence="2" type="ORF">S03H2_30834</name>
</gene>
<evidence type="ECO:0000313" key="2">
    <source>
        <dbReference type="EMBL" id="GAH59153.1"/>
    </source>
</evidence>
<dbReference type="Pfam" id="PF00291">
    <property type="entry name" value="PALP"/>
    <property type="match status" value="1"/>
</dbReference>
<dbReference type="AlphaFoldDB" id="X1INN8"/>
<dbReference type="InterPro" id="IPR036052">
    <property type="entry name" value="TrpB-like_PALP_sf"/>
</dbReference>
<dbReference type="Gene3D" id="3.40.50.1100">
    <property type="match status" value="1"/>
</dbReference>
<comment type="caution">
    <text evidence="2">The sequence shown here is derived from an EMBL/GenBank/DDBJ whole genome shotgun (WGS) entry which is preliminary data.</text>
</comment>
<sequence>MKQGVLSRYRDFLPVTPATPLITLGEGDTPLVRSRVLEKELGCGELYFKLEGCNPTGSFKDRDMVVAGLTLVQEHYLRRDKYFRLSPAHQPQQRWKL</sequence>
<proteinExistence type="predicted"/>
<reference evidence="2" key="1">
    <citation type="journal article" date="2014" name="Front. Microbiol.">
        <title>High frequency of phylogenetically diverse reductive dehalogenase-homologous genes in deep subseafloor sedimentary metagenomes.</title>
        <authorList>
            <person name="Kawai M."/>
            <person name="Futagami T."/>
            <person name="Toyoda A."/>
            <person name="Takaki Y."/>
            <person name="Nishi S."/>
            <person name="Hori S."/>
            <person name="Arai W."/>
            <person name="Tsubouchi T."/>
            <person name="Morono Y."/>
            <person name="Uchiyama I."/>
            <person name="Ito T."/>
            <person name="Fujiyama A."/>
            <person name="Inagaki F."/>
            <person name="Takami H."/>
        </authorList>
    </citation>
    <scope>NUCLEOTIDE SEQUENCE</scope>
    <source>
        <strain evidence="2">Expedition CK06-06</strain>
    </source>
</reference>
<name>X1INN8_9ZZZZ</name>
<dbReference type="SUPFAM" id="SSF53686">
    <property type="entry name" value="Tryptophan synthase beta subunit-like PLP-dependent enzymes"/>
    <property type="match status" value="1"/>
</dbReference>
<feature type="domain" description="Tryptophan synthase beta chain-like PALP" evidence="1">
    <location>
        <begin position="22"/>
        <end position="74"/>
    </location>
</feature>
<organism evidence="2">
    <name type="scientific">marine sediment metagenome</name>
    <dbReference type="NCBI Taxonomy" id="412755"/>
    <lineage>
        <taxon>unclassified sequences</taxon>
        <taxon>metagenomes</taxon>
        <taxon>ecological metagenomes</taxon>
    </lineage>
</organism>
<dbReference type="EMBL" id="BARU01018665">
    <property type="protein sequence ID" value="GAH59153.1"/>
    <property type="molecule type" value="Genomic_DNA"/>
</dbReference>
<protein>
    <recommendedName>
        <fullName evidence="1">Tryptophan synthase beta chain-like PALP domain-containing protein</fullName>
    </recommendedName>
</protein>
<dbReference type="InterPro" id="IPR001926">
    <property type="entry name" value="TrpB-like_PALP"/>
</dbReference>